<sequence>MKLLKETDSDTLFPYIMTTGLLLVITAFFLPVIVVLFVQDMLFFSADHWTFIRPAAAYIGFGSGMILIAIVLFSFLLTKMYSEKKDKPYKWTGFHLVFLFMVVPLFVFSIYHYAYFDEQGVQGNSFWSLSETRISWEDVEEVTRLVEEGSLLVTAYTFSDGHTSITIPYDPQDYRTRQSITHLVNVYNWDVADIIEDREKK</sequence>
<dbReference type="RefSeq" id="WP_034748653.1">
    <property type="nucleotide sequence ID" value="NZ_BAUT01000050.1"/>
</dbReference>
<protein>
    <submittedName>
        <fullName evidence="2">Uncharacterized protein</fullName>
    </submittedName>
</protein>
<feature type="transmembrane region" description="Helical" evidence="1">
    <location>
        <begin position="93"/>
        <end position="114"/>
    </location>
</feature>
<evidence type="ECO:0000256" key="1">
    <source>
        <dbReference type="SAM" id="Phobius"/>
    </source>
</evidence>
<dbReference type="Proteomes" id="UP000018890">
    <property type="component" value="Unassembled WGS sequence"/>
</dbReference>
<evidence type="ECO:0000313" key="3">
    <source>
        <dbReference type="Proteomes" id="UP000018890"/>
    </source>
</evidence>
<dbReference type="EMBL" id="BAUT01000050">
    <property type="protein sequence ID" value="GAE27419.1"/>
    <property type="molecule type" value="Genomic_DNA"/>
</dbReference>
<comment type="caution">
    <text evidence="2">The sequence shown here is derived from an EMBL/GenBank/DDBJ whole genome shotgun (WGS) entry which is preliminary data.</text>
</comment>
<dbReference type="STRING" id="1236970.JCM9140_3566"/>
<proteinExistence type="predicted"/>
<dbReference type="OrthoDB" id="2449392at2"/>
<reference evidence="2" key="1">
    <citation type="journal article" date="2014" name="Genome Announc.">
        <title>Draft Genome Sequences of Three Alkaliphilic Bacillus Strains, Bacillus wakoensis JCM 9140T, Bacillus akibai JCM 9157T, and Bacillus hemicellulosilyticus JCM 9152T.</title>
        <authorList>
            <person name="Yuki M."/>
            <person name="Oshima K."/>
            <person name="Suda W."/>
            <person name="Oshida Y."/>
            <person name="Kitamura K."/>
            <person name="Iida T."/>
            <person name="Hattori M."/>
            <person name="Ohkuma M."/>
        </authorList>
    </citation>
    <scope>NUCLEOTIDE SEQUENCE [LARGE SCALE GENOMIC DNA]</scope>
    <source>
        <strain evidence="2">JCM 9140</strain>
    </source>
</reference>
<gene>
    <name evidence="2" type="ORF">JCM9140_3566</name>
</gene>
<feature type="transmembrane region" description="Helical" evidence="1">
    <location>
        <begin position="12"/>
        <end position="38"/>
    </location>
</feature>
<keyword evidence="1" id="KW-1133">Transmembrane helix</keyword>
<keyword evidence="1" id="KW-0812">Transmembrane</keyword>
<evidence type="ECO:0000313" key="2">
    <source>
        <dbReference type="EMBL" id="GAE27419.1"/>
    </source>
</evidence>
<keyword evidence="1" id="KW-0472">Membrane</keyword>
<keyword evidence="3" id="KW-1185">Reference proteome</keyword>
<name>W4Q7U7_9BACI</name>
<organism evidence="2 3">
    <name type="scientific">Halalkalibacter wakoensis JCM 9140</name>
    <dbReference type="NCBI Taxonomy" id="1236970"/>
    <lineage>
        <taxon>Bacteria</taxon>
        <taxon>Bacillati</taxon>
        <taxon>Bacillota</taxon>
        <taxon>Bacilli</taxon>
        <taxon>Bacillales</taxon>
        <taxon>Bacillaceae</taxon>
        <taxon>Halalkalibacter</taxon>
    </lineage>
</organism>
<accession>W4Q7U7</accession>
<feature type="transmembrane region" description="Helical" evidence="1">
    <location>
        <begin position="58"/>
        <end position="81"/>
    </location>
</feature>
<dbReference type="AlphaFoldDB" id="W4Q7U7"/>